<comment type="caution">
    <text evidence="2">The sequence shown here is derived from an EMBL/GenBank/DDBJ whole genome shotgun (WGS) entry which is preliminary data.</text>
</comment>
<sequence length="142" mass="16117">MRTVSTVSIRYVRSPHPFDDKSPRDNQQPSAERKPRTKPALAPQPSLTLHRARTYANANAPFFQISHYARRASAHLHRSRPTRIVREPYVRSAPVRSSSSRTPHTRPTPPFLFLARSAQPSHTPHNLAHALHTQQTKQPPST</sequence>
<evidence type="ECO:0000313" key="2">
    <source>
        <dbReference type="EMBL" id="OBZ66356.1"/>
    </source>
</evidence>
<reference evidence="2 3" key="1">
    <citation type="submission" date="2016-03" db="EMBL/GenBank/DDBJ databases">
        <title>Whole genome sequencing of Grifola frondosa 9006-11.</title>
        <authorList>
            <person name="Min B."/>
            <person name="Park H."/>
            <person name="Kim J.-G."/>
            <person name="Cho H."/>
            <person name="Oh Y.-L."/>
            <person name="Kong W.-S."/>
            <person name="Choi I.-G."/>
        </authorList>
    </citation>
    <scope>NUCLEOTIDE SEQUENCE [LARGE SCALE GENOMIC DNA]</scope>
    <source>
        <strain evidence="2 3">9006-11</strain>
    </source>
</reference>
<gene>
    <name evidence="2" type="ORF">A0H81_13670</name>
</gene>
<protein>
    <submittedName>
        <fullName evidence="2">Uncharacterized protein</fullName>
    </submittedName>
</protein>
<keyword evidence="3" id="KW-1185">Reference proteome</keyword>
<accession>A0A1C7LQ44</accession>
<feature type="compositionally biased region" description="Low complexity" evidence="1">
    <location>
        <begin position="90"/>
        <end position="102"/>
    </location>
</feature>
<evidence type="ECO:0000313" key="3">
    <source>
        <dbReference type="Proteomes" id="UP000092993"/>
    </source>
</evidence>
<feature type="region of interest" description="Disordered" evidence="1">
    <location>
        <begin position="1"/>
        <end position="46"/>
    </location>
</feature>
<feature type="region of interest" description="Disordered" evidence="1">
    <location>
        <begin position="74"/>
        <end position="110"/>
    </location>
</feature>
<dbReference type="AlphaFoldDB" id="A0A1C7LQ44"/>
<evidence type="ECO:0000256" key="1">
    <source>
        <dbReference type="SAM" id="MobiDB-lite"/>
    </source>
</evidence>
<dbReference type="Proteomes" id="UP000092993">
    <property type="component" value="Unassembled WGS sequence"/>
</dbReference>
<dbReference type="EMBL" id="LUGG01000031">
    <property type="protein sequence ID" value="OBZ66356.1"/>
    <property type="molecule type" value="Genomic_DNA"/>
</dbReference>
<proteinExistence type="predicted"/>
<organism evidence="2 3">
    <name type="scientific">Grifola frondosa</name>
    <name type="common">Maitake</name>
    <name type="synonym">Polyporus frondosus</name>
    <dbReference type="NCBI Taxonomy" id="5627"/>
    <lineage>
        <taxon>Eukaryota</taxon>
        <taxon>Fungi</taxon>
        <taxon>Dikarya</taxon>
        <taxon>Basidiomycota</taxon>
        <taxon>Agaricomycotina</taxon>
        <taxon>Agaricomycetes</taxon>
        <taxon>Polyporales</taxon>
        <taxon>Grifolaceae</taxon>
        <taxon>Grifola</taxon>
    </lineage>
</organism>
<name>A0A1C7LQ44_GRIFR</name>
<feature type="compositionally biased region" description="Basic residues" evidence="1">
    <location>
        <begin position="74"/>
        <end position="83"/>
    </location>
</feature>